<sequence length="335" mass="38614">SRGCFVRMLLLASILRGVSSHVNSVQSSQRFAMHTGGVNRETVPYKLLYIGDITVIACSVMMLCTNCTKKKNAVPRKRSRRHEEQTKKKFNDRRMKKQTRTYNSTADCEVRTSSADPFDVVNMELKKLSEGKKTHKKRKHHHRRHHHVKRRARSEQIDDSEPCSSPIKKERISPTFEMDRKNSERVQQKSQHFIVRSTKESREERRSNVPKAFRALGERGMHVSQNETSITYNEGMSKTFEGLKPREFVKGAKEMRIAQGQRVSKHAYKTLDDVESDWSSSARVSSRGIRHKNRARRGQSATALKMEQTTKQEASTQNADELPLDQTQKSVMVDN</sequence>
<evidence type="ECO:0000256" key="2">
    <source>
        <dbReference type="SAM" id="SignalP"/>
    </source>
</evidence>
<evidence type="ECO:0000313" key="3">
    <source>
        <dbReference type="Proteomes" id="UP000887569"/>
    </source>
</evidence>
<evidence type="ECO:0000256" key="1">
    <source>
        <dbReference type="SAM" id="MobiDB-lite"/>
    </source>
</evidence>
<reference evidence="4 5" key="1">
    <citation type="submission" date="2022-11" db="UniProtKB">
        <authorList>
            <consortium name="WormBaseParasite"/>
        </authorList>
    </citation>
    <scope>IDENTIFICATION</scope>
</reference>
<feature type="region of interest" description="Disordered" evidence="1">
    <location>
        <begin position="130"/>
        <end position="208"/>
    </location>
</feature>
<proteinExistence type="predicted"/>
<dbReference type="AlphaFoldDB" id="A0A915BJI5"/>
<protein>
    <submittedName>
        <fullName evidence="4 5">Uncharacterized protein</fullName>
    </submittedName>
</protein>
<dbReference type="WBParaSite" id="PgR043_g024_t02">
    <property type="protein sequence ID" value="PgR043_g024_t02"/>
    <property type="gene ID" value="PgR043_g024"/>
</dbReference>
<evidence type="ECO:0000313" key="6">
    <source>
        <dbReference type="WBParaSite" id="PgR043_g024_t04"/>
    </source>
</evidence>
<evidence type="ECO:0000313" key="4">
    <source>
        <dbReference type="WBParaSite" id="PgR043_g024_t01"/>
    </source>
</evidence>
<dbReference type="WBParaSite" id="PgR043_g024_t04">
    <property type="protein sequence ID" value="PgR043_g024_t04"/>
    <property type="gene ID" value="PgR043_g024"/>
</dbReference>
<dbReference type="Proteomes" id="UP000887569">
    <property type="component" value="Unplaced"/>
</dbReference>
<feature type="compositionally biased region" description="Polar residues" evidence="1">
    <location>
        <begin position="299"/>
        <end position="335"/>
    </location>
</feature>
<feature type="signal peptide" evidence="2">
    <location>
        <begin position="1"/>
        <end position="20"/>
    </location>
</feature>
<feature type="compositionally biased region" description="Basic residues" evidence="1">
    <location>
        <begin position="288"/>
        <end position="297"/>
    </location>
</feature>
<feature type="chain" id="PRO_5038276085" evidence="2">
    <location>
        <begin position="21"/>
        <end position="335"/>
    </location>
</feature>
<organism evidence="3 6">
    <name type="scientific">Parascaris univalens</name>
    <name type="common">Nematode worm</name>
    <dbReference type="NCBI Taxonomy" id="6257"/>
    <lineage>
        <taxon>Eukaryota</taxon>
        <taxon>Metazoa</taxon>
        <taxon>Ecdysozoa</taxon>
        <taxon>Nematoda</taxon>
        <taxon>Chromadorea</taxon>
        <taxon>Rhabditida</taxon>
        <taxon>Spirurina</taxon>
        <taxon>Ascaridomorpha</taxon>
        <taxon>Ascaridoidea</taxon>
        <taxon>Ascarididae</taxon>
        <taxon>Parascaris</taxon>
    </lineage>
</organism>
<feature type="compositionally biased region" description="Basic and acidic residues" evidence="1">
    <location>
        <begin position="197"/>
        <end position="207"/>
    </location>
</feature>
<keyword evidence="3" id="KW-1185">Reference proteome</keyword>
<keyword evidence="2" id="KW-0732">Signal</keyword>
<feature type="compositionally biased region" description="Basic and acidic residues" evidence="1">
    <location>
        <begin position="167"/>
        <end position="187"/>
    </location>
</feature>
<dbReference type="WBParaSite" id="PgR043_g024_t01">
    <property type="protein sequence ID" value="PgR043_g024_t01"/>
    <property type="gene ID" value="PgR043_g024"/>
</dbReference>
<feature type="compositionally biased region" description="Basic and acidic residues" evidence="1">
    <location>
        <begin position="81"/>
        <end position="93"/>
    </location>
</feature>
<evidence type="ECO:0000313" key="5">
    <source>
        <dbReference type="WBParaSite" id="PgR043_g024_t02"/>
    </source>
</evidence>
<name>A0A915BJI5_PARUN</name>
<accession>A0A915BJI5</accession>
<feature type="compositionally biased region" description="Low complexity" evidence="1">
    <location>
        <begin position="277"/>
        <end position="286"/>
    </location>
</feature>
<feature type="region of interest" description="Disordered" evidence="1">
    <location>
        <begin position="274"/>
        <end position="335"/>
    </location>
</feature>
<feature type="region of interest" description="Disordered" evidence="1">
    <location>
        <begin position="73"/>
        <end position="106"/>
    </location>
</feature>
<feature type="compositionally biased region" description="Basic residues" evidence="1">
    <location>
        <begin position="133"/>
        <end position="152"/>
    </location>
</feature>